<feature type="transmembrane region" description="Helical" evidence="6">
    <location>
        <begin position="304"/>
        <end position="329"/>
    </location>
</feature>
<keyword evidence="5" id="KW-0325">Glycoprotein</keyword>
<keyword evidence="3 6" id="KW-1133">Transmembrane helix</keyword>
<proteinExistence type="predicted"/>
<evidence type="ECO:0000259" key="7">
    <source>
        <dbReference type="PROSITE" id="PS50850"/>
    </source>
</evidence>
<dbReference type="PANTHER" id="PTHR48021">
    <property type="match status" value="1"/>
</dbReference>
<protein>
    <recommendedName>
        <fullName evidence="7">Major facilitator superfamily (MFS) profile domain-containing protein</fullName>
    </recommendedName>
</protein>
<feature type="transmembrane region" description="Helical" evidence="6">
    <location>
        <begin position="428"/>
        <end position="451"/>
    </location>
</feature>
<feature type="domain" description="Major facilitator superfamily (MFS) profile" evidence="7">
    <location>
        <begin position="58"/>
        <end position="483"/>
    </location>
</feature>
<keyword evidence="9" id="KW-1185">Reference proteome</keyword>
<dbReference type="Proteomes" id="UP001353858">
    <property type="component" value="Unassembled WGS sequence"/>
</dbReference>
<dbReference type="AlphaFoldDB" id="A0AAN7P2A1"/>
<evidence type="ECO:0000256" key="4">
    <source>
        <dbReference type="ARBA" id="ARBA00023136"/>
    </source>
</evidence>
<feature type="transmembrane region" description="Helical" evidence="6">
    <location>
        <begin position="457"/>
        <end position="479"/>
    </location>
</feature>
<feature type="transmembrane region" description="Helical" evidence="6">
    <location>
        <begin position="209"/>
        <end position="230"/>
    </location>
</feature>
<feature type="transmembrane region" description="Helical" evidence="6">
    <location>
        <begin position="126"/>
        <end position="144"/>
    </location>
</feature>
<keyword evidence="2 6" id="KW-0812">Transmembrane</keyword>
<dbReference type="PROSITE" id="PS50850">
    <property type="entry name" value="MFS"/>
    <property type="match status" value="1"/>
</dbReference>
<reference evidence="9" key="1">
    <citation type="submission" date="2023-01" db="EMBL/GenBank/DDBJ databases">
        <title>Key to firefly adult light organ development and bioluminescence: homeobox transcription factors regulate luciferase expression and transportation to peroxisome.</title>
        <authorList>
            <person name="Fu X."/>
        </authorList>
    </citation>
    <scope>NUCLEOTIDE SEQUENCE [LARGE SCALE GENOMIC DNA]</scope>
</reference>
<keyword evidence="4 6" id="KW-0472">Membrane</keyword>
<dbReference type="InterPro" id="IPR036259">
    <property type="entry name" value="MFS_trans_sf"/>
</dbReference>
<gene>
    <name evidence="8" type="ORF">RN001_011921</name>
</gene>
<evidence type="ECO:0000313" key="8">
    <source>
        <dbReference type="EMBL" id="KAK4875499.1"/>
    </source>
</evidence>
<feature type="transmembrane region" description="Helical" evidence="6">
    <location>
        <begin position="391"/>
        <end position="416"/>
    </location>
</feature>
<dbReference type="InterPro" id="IPR003663">
    <property type="entry name" value="Sugar/inositol_transpt"/>
</dbReference>
<dbReference type="GO" id="GO:0016020">
    <property type="term" value="C:membrane"/>
    <property type="evidence" value="ECO:0007669"/>
    <property type="project" value="UniProtKB-SubCell"/>
</dbReference>
<dbReference type="FunFam" id="1.20.1250.20:FF:000249">
    <property type="entry name" value="facilitated trehalose transporter Tret1"/>
    <property type="match status" value="1"/>
</dbReference>
<dbReference type="InterPro" id="IPR005829">
    <property type="entry name" value="Sugar_transporter_CS"/>
</dbReference>
<dbReference type="SUPFAM" id="SSF103473">
    <property type="entry name" value="MFS general substrate transporter"/>
    <property type="match status" value="1"/>
</dbReference>
<dbReference type="Pfam" id="PF00083">
    <property type="entry name" value="Sugar_tr"/>
    <property type="match status" value="1"/>
</dbReference>
<sequence>MHAGVKCLIPDNRIGSNNNYDEICNNFTETELLQNENEAENQVAKFKQSRGLLAQSLLTAIVTILTASAGMPIGYSAILLPQLKSVNGSLQIDDEMGSWIASIHSAATPVGSLLSGVFMDYFGRKATLQLSCLPLIAGWVFITSSHNHTLILVGRVLAGTAVGLIAAPCQVYVAEVSDPKMRGMLSGIPFASYAFGILLVYMLGTAAHWRIVAGLSVILPTLAILVFFFLPESPVWLVRKGQVEKASKACYWLRGGNLPQMKQEIEQLIKRAKEEKLHREQHPQSTWRTFCTPQVLKPFMIVNIFGLFQSLCGVYLIVFYAVEIISTMGNEMNEFLAAVLTAGVRFVFTIVASILLAFVGRRTISLISAIGTSLTAFCLALLLYSECYSKTYFVTVILLLYVATNTIGFLVLPGVLVGELFPTKIRGLAGSLTFTNFNLTIFGVTKIFPYMKALLDIHGFFLLFGVFSFIASIFLYLTLPETKNKSLNEIEDYFLQENILWITRKQSSNNSICIKKSSKV</sequence>
<feature type="transmembrane region" description="Helical" evidence="6">
    <location>
        <begin position="57"/>
        <end position="78"/>
    </location>
</feature>
<organism evidence="8 9">
    <name type="scientific">Aquatica leii</name>
    <dbReference type="NCBI Taxonomy" id="1421715"/>
    <lineage>
        <taxon>Eukaryota</taxon>
        <taxon>Metazoa</taxon>
        <taxon>Ecdysozoa</taxon>
        <taxon>Arthropoda</taxon>
        <taxon>Hexapoda</taxon>
        <taxon>Insecta</taxon>
        <taxon>Pterygota</taxon>
        <taxon>Neoptera</taxon>
        <taxon>Endopterygota</taxon>
        <taxon>Coleoptera</taxon>
        <taxon>Polyphaga</taxon>
        <taxon>Elateriformia</taxon>
        <taxon>Elateroidea</taxon>
        <taxon>Lampyridae</taxon>
        <taxon>Luciolinae</taxon>
        <taxon>Aquatica</taxon>
    </lineage>
</organism>
<feature type="transmembrane region" description="Helical" evidence="6">
    <location>
        <begin position="366"/>
        <end position="385"/>
    </location>
</feature>
<dbReference type="PANTHER" id="PTHR48021:SF7">
    <property type="entry name" value="RH09188P"/>
    <property type="match status" value="1"/>
</dbReference>
<evidence type="ECO:0000313" key="9">
    <source>
        <dbReference type="Proteomes" id="UP001353858"/>
    </source>
</evidence>
<feature type="transmembrane region" description="Helical" evidence="6">
    <location>
        <begin position="335"/>
        <end position="359"/>
    </location>
</feature>
<evidence type="ECO:0000256" key="5">
    <source>
        <dbReference type="ARBA" id="ARBA00023180"/>
    </source>
</evidence>
<dbReference type="Gene3D" id="1.20.1250.20">
    <property type="entry name" value="MFS general substrate transporter like domains"/>
    <property type="match status" value="1"/>
</dbReference>
<accession>A0AAN7P2A1</accession>
<name>A0AAN7P2A1_9COLE</name>
<comment type="caution">
    <text evidence="8">The sequence shown here is derived from an EMBL/GenBank/DDBJ whole genome shotgun (WGS) entry which is preliminary data.</text>
</comment>
<evidence type="ECO:0000256" key="6">
    <source>
        <dbReference type="SAM" id="Phobius"/>
    </source>
</evidence>
<dbReference type="PROSITE" id="PS00216">
    <property type="entry name" value="SUGAR_TRANSPORT_1"/>
    <property type="match status" value="1"/>
</dbReference>
<comment type="subcellular location">
    <subcellularLocation>
        <location evidence="1">Membrane</location>
        <topology evidence="1">Multi-pass membrane protein</topology>
    </subcellularLocation>
</comment>
<dbReference type="GO" id="GO:0022857">
    <property type="term" value="F:transmembrane transporter activity"/>
    <property type="evidence" value="ECO:0007669"/>
    <property type="project" value="InterPro"/>
</dbReference>
<evidence type="ECO:0000256" key="1">
    <source>
        <dbReference type="ARBA" id="ARBA00004141"/>
    </source>
</evidence>
<dbReference type="EMBL" id="JARPUR010000005">
    <property type="protein sequence ID" value="KAK4875499.1"/>
    <property type="molecule type" value="Genomic_DNA"/>
</dbReference>
<dbReference type="InterPro" id="IPR020846">
    <property type="entry name" value="MFS_dom"/>
</dbReference>
<dbReference type="InterPro" id="IPR050549">
    <property type="entry name" value="MFS_Trehalose_Transporter"/>
</dbReference>
<dbReference type="PRINTS" id="PR00171">
    <property type="entry name" value="SUGRTRNSPORT"/>
</dbReference>
<evidence type="ECO:0000256" key="2">
    <source>
        <dbReference type="ARBA" id="ARBA00022692"/>
    </source>
</evidence>
<feature type="transmembrane region" description="Helical" evidence="6">
    <location>
        <begin position="150"/>
        <end position="173"/>
    </location>
</feature>
<feature type="transmembrane region" description="Helical" evidence="6">
    <location>
        <begin position="185"/>
        <end position="203"/>
    </location>
</feature>
<evidence type="ECO:0000256" key="3">
    <source>
        <dbReference type="ARBA" id="ARBA00022989"/>
    </source>
</evidence>
<dbReference type="InterPro" id="IPR005828">
    <property type="entry name" value="MFS_sugar_transport-like"/>
</dbReference>